<accession>A0A0F9DXK3</accession>
<dbReference type="EMBL" id="LAZR01039607">
    <property type="protein sequence ID" value="KKL16578.1"/>
    <property type="molecule type" value="Genomic_DNA"/>
</dbReference>
<dbReference type="AlphaFoldDB" id="A0A0F9DXK3"/>
<protein>
    <submittedName>
        <fullName evidence="1">Uncharacterized protein</fullName>
    </submittedName>
</protein>
<comment type="caution">
    <text evidence="1">The sequence shown here is derived from an EMBL/GenBank/DDBJ whole genome shotgun (WGS) entry which is preliminary data.</text>
</comment>
<name>A0A0F9DXK3_9ZZZZ</name>
<sequence>MPRRKRKTIRRIQPWERLPMHHAAEVGGDKEVALIETTGGEFEIETRDHRYPLDAEEPEIHIEAEKVFIINKAQIQPDDIKRLSNLEDAGIRGGIHSKRTYLMALKDGSLWIWKQTGVEERDEIFVYQLAQRMFRAIVPEVQPVYVPKMGWGSAMRKVAGIPAGRVDGLHGYFHGNEEMQADLVAMLVLD</sequence>
<evidence type="ECO:0000313" key="1">
    <source>
        <dbReference type="EMBL" id="KKL16578.1"/>
    </source>
</evidence>
<gene>
    <name evidence="1" type="ORF">LCGC14_2494190</name>
</gene>
<organism evidence="1">
    <name type="scientific">marine sediment metagenome</name>
    <dbReference type="NCBI Taxonomy" id="412755"/>
    <lineage>
        <taxon>unclassified sequences</taxon>
        <taxon>metagenomes</taxon>
        <taxon>ecological metagenomes</taxon>
    </lineage>
</organism>
<reference evidence="1" key="1">
    <citation type="journal article" date="2015" name="Nature">
        <title>Complex archaea that bridge the gap between prokaryotes and eukaryotes.</title>
        <authorList>
            <person name="Spang A."/>
            <person name="Saw J.H."/>
            <person name="Jorgensen S.L."/>
            <person name="Zaremba-Niedzwiedzka K."/>
            <person name="Martijn J."/>
            <person name="Lind A.E."/>
            <person name="van Eijk R."/>
            <person name="Schleper C."/>
            <person name="Guy L."/>
            <person name="Ettema T.J."/>
        </authorList>
    </citation>
    <scope>NUCLEOTIDE SEQUENCE</scope>
</reference>
<proteinExistence type="predicted"/>
<feature type="non-terminal residue" evidence="1">
    <location>
        <position position="190"/>
    </location>
</feature>